<dbReference type="InterPro" id="IPR036271">
    <property type="entry name" value="Tet_transcr_reg_TetR-rel_C_sf"/>
</dbReference>
<proteinExistence type="predicted"/>
<protein>
    <submittedName>
        <fullName evidence="4">Transcriptional regulator, TetR family protein</fullName>
    </submittedName>
</protein>
<dbReference type="PANTHER" id="PTHR30055:SF227">
    <property type="entry name" value="TRANSCRIPTIONAL REGULATORY PROTEIN (PROBABLY TETR-FAMILY)-RELATED"/>
    <property type="match status" value="1"/>
</dbReference>
<dbReference type="EMBL" id="CP000479">
    <property type="protein sequence ID" value="ABK65525.1"/>
    <property type="molecule type" value="Genomic_DNA"/>
</dbReference>
<dbReference type="InterPro" id="IPR045823">
    <property type="entry name" value="TetR_C_32"/>
</dbReference>
<dbReference type="KEGG" id="mav:MAV_3154"/>
<evidence type="ECO:0000313" key="4">
    <source>
        <dbReference type="EMBL" id="ABK65525.1"/>
    </source>
</evidence>
<sequence length="209" mass="22495">MPAARRRRGRPAGSRVDPDERRTALLDAAERAIRAKGPSAGLVDIAGEAGFVRSAVYAMYPGRDALLAELSRRTAQRLLGEITTRAAGSTDLRQRMALFFDVISAWMQAEPNLYRALTGEPSTSVFEQLAGAVEQMLTTSSGSEQARRAAAPWSRAIVGSAVSAAEWWCRAGTMPRAELVEHLTALCWDGGAALPFNADDIRTIDSGPH</sequence>
<dbReference type="SUPFAM" id="SSF48498">
    <property type="entry name" value="Tetracyclin repressor-like, C-terminal domain"/>
    <property type="match status" value="1"/>
</dbReference>
<evidence type="ECO:0000313" key="5">
    <source>
        <dbReference type="Proteomes" id="UP000001574"/>
    </source>
</evidence>
<dbReference type="InterPro" id="IPR009057">
    <property type="entry name" value="Homeodomain-like_sf"/>
</dbReference>
<dbReference type="PROSITE" id="PS50977">
    <property type="entry name" value="HTH_TETR_2"/>
    <property type="match status" value="1"/>
</dbReference>
<name>A0A0H2ZV22_MYCA1</name>
<dbReference type="GO" id="GO:0000976">
    <property type="term" value="F:transcription cis-regulatory region binding"/>
    <property type="evidence" value="ECO:0007669"/>
    <property type="project" value="TreeGrafter"/>
</dbReference>
<dbReference type="InterPro" id="IPR050109">
    <property type="entry name" value="HTH-type_TetR-like_transc_reg"/>
</dbReference>
<dbReference type="Proteomes" id="UP000001574">
    <property type="component" value="Chromosome"/>
</dbReference>
<dbReference type="SUPFAM" id="SSF46689">
    <property type="entry name" value="Homeodomain-like"/>
    <property type="match status" value="1"/>
</dbReference>
<gene>
    <name evidence="4" type="ordered locus">MAV_3154</name>
</gene>
<dbReference type="HOGENOM" id="CLU_069356_11_1_11"/>
<evidence type="ECO:0000259" key="3">
    <source>
        <dbReference type="PROSITE" id="PS50977"/>
    </source>
</evidence>
<dbReference type="RefSeq" id="WP_011725294.1">
    <property type="nucleotide sequence ID" value="NC_008595.1"/>
</dbReference>
<accession>A0A0H2ZV22</accession>
<feature type="domain" description="HTH tetR-type" evidence="3">
    <location>
        <begin position="19"/>
        <end position="78"/>
    </location>
</feature>
<keyword evidence="1 2" id="KW-0238">DNA-binding</keyword>
<dbReference type="Pfam" id="PF19344">
    <property type="entry name" value="TetR_C_32"/>
    <property type="match status" value="1"/>
</dbReference>
<evidence type="ECO:0000256" key="2">
    <source>
        <dbReference type="PROSITE-ProRule" id="PRU00335"/>
    </source>
</evidence>
<evidence type="ECO:0000256" key="1">
    <source>
        <dbReference type="ARBA" id="ARBA00023125"/>
    </source>
</evidence>
<dbReference type="InterPro" id="IPR001647">
    <property type="entry name" value="HTH_TetR"/>
</dbReference>
<dbReference type="Gene3D" id="1.10.357.10">
    <property type="entry name" value="Tetracycline Repressor, domain 2"/>
    <property type="match status" value="1"/>
</dbReference>
<dbReference type="AlphaFoldDB" id="A0A0H2ZV22"/>
<organism evidence="4 5">
    <name type="scientific">Mycobacterium avium (strain 104)</name>
    <dbReference type="NCBI Taxonomy" id="243243"/>
    <lineage>
        <taxon>Bacteria</taxon>
        <taxon>Bacillati</taxon>
        <taxon>Actinomycetota</taxon>
        <taxon>Actinomycetes</taxon>
        <taxon>Mycobacteriales</taxon>
        <taxon>Mycobacteriaceae</taxon>
        <taxon>Mycobacterium</taxon>
        <taxon>Mycobacterium avium complex (MAC)</taxon>
    </lineage>
</organism>
<feature type="DNA-binding region" description="H-T-H motif" evidence="2">
    <location>
        <begin position="41"/>
        <end position="60"/>
    </location>
</feature>
<reference evidence="4 5" key="1">
    <citation type="submission" date="2006-10" db="EMBL/GenBank/DDBJ databases">
        <authorList>
            <person name="Fleischmann R.D."/>
            <person name="Dodson R.J."/>
            <person name="Haft D.H."/>
            <person name="Merkel J.S."/>
            <person name="Nelson W.C."/>
            <person name="Fraser C.M."/>
        </authorList>
    </citation>
    <scope>NUCLEOTIDE SEQUENCE [LARGE SCALE GENOMIC DNA]</scope>
    <source>
        <strain evidence="4 5">104</strain>
    </source>
</reference>
<dbReference type="PANTHER" id="PTHR30055">
    <property type="entry name" value="HTH-TYPE TRANSCRIPTIONAL REGULATOR RUTR"/>
    <property type="match status" value="1"/>
</dbReference>
<dbReference type="Pfam" id="PF00440">
    <property type="entry name" value="TetR_N"/>
    <property type="match status" value="1"/>
</dbReference>
<dbReference type="GO" id="GO:0003700">
    <property type="term" value="F:DNA-binding transcription factor activity"/>
    <property type="evidence" value="ECO:0007669"/>
    <property type="project" value="TreeGrafter"/>
</dbReference>